<evidence type="ECO:0000256" key="5">
    <source>
        <dbReference type="ARBA" id="ARBA00023163"/>
    </source>
</evidence>
<dbReference type="InterPro" id="IPR002078">
    <property type="entry name" value="Sigma_54_int"/>
</dbReference>
<evidence type="ECO:0000259" key="6">
    <source>
        <dbReference type="PROSITE" id="PS50045"/>
    </source>
</evidence>
<keyword evidence="2" id="KW-0067">ATP-binding</keyword>
<dbReference type="GO" id="GO:0006355">
    <property type="term" value="P:regulation of DNA-templated transcription"/>
    <property type="evidence" value="ECO:0007669"/>
    <property type="project" value="InterPro"/>
</dbReference>
<dbReference type="PRINTS" id="PR01590">
    <property type="entry name" value="HTHFIS"/>
</dbReference>
<dbReference type="GO" id="GO:0043565">
    <property type="term" value="F:sequence-specific DNA binding"/>
    <property type="evidence" value="ECO:0007669"/>
    <property type="project" value="InterPro"/>
</dbReference>
<evidence type="ECO:0000256" key="2">
    <source>
        <dbReference type="ARBA" id="ARBA00022840"/>
    </source>
</evidence>
<gene>
    <name evidence="7" type="ORF">ADA01nite_14400</name>
</gene>
<dbReference type="SUPFAM" id="SSF52540">
    <property type="entry name" value="P-loop containing nucleoside triphosphate hydrolases"/>
    <property type="match status" value="1"/>
</dbReference>
<dbReference type="InterPro" id="IPR002197">
    <property type="entry name" value="HTH_Fis"/>
</dbReference>
<dbReference type="InterPro" id="IPR027417">
    <property type="entry name" value="P-loop_NTPase"/>
</dbReference>
<sequence>MITEMVSQRQWERFVQEGVLDESRLHARISESWALCQRAGVNPYLEKAPHVLEPDELTERRRDNLNLLDIALPYVKKLYASIRGSGSLVLLVDPDGYVLALYGDGDIRQFAQTINFVEGVKWTEEEVGTNAIGTALRTGEAIALTGAEHFSIVSHSWTCSAAPIRGEQGKILGVLDISGPAQTAHPHTLGAVVSCAYVIEQEWKMQAQQDRLELLQLACGSLSSPAPLLICDRNDRVIAASAAVRERDVFCTGKSAAAVLNENGYNERARTPLYSASGNRLLGSCLVLAEQTASSAVSFASSSAFCFNGVTGKSKRFQKLLTETRRAAETDATVHIQGESGTGKELIARALHENSSRRDGPFIAVNCGAIAPDLLESELFGYADGAFTGARRNGRKGRLEQANGGTLFLDEIGEIPPAMQVALLRALQEREITPVGADRSVPLDIRIVTATHRNLQQMVRDGKFREDLFYRLYVVPLHVPPLRERREDIPDLIRHFCRESGWCAVFPKDIMERLTMYRWPGNIRELFNVLERMRIAAGGGVPSMEDFMLPEETEIDVPQDSATESAGVKIPTGLTYREELERREIMQALRKTGGNVRLAARLMDIPRSTLYRKVKKFNL</sequence>
<dbReference type="RefSeq" id="WP_146809268.1">
    <property type="nucleotide sequence ID" value="NZ_BJXX01000058.1"/>
</dbReference>
<dbReference type="PROSITE" id="PS00688">
    <property type="entry name" value="SIGMA54_INTERACT_3"/>
    <property type="match status" value="1"/>
</dbReference>
<reference evidence="7 8" key="1">
    <citation type="submission" date="2019-07" db="EMBL/GenBank/DDBJ databases">
        <title>Whole genome shotgun sequence of Aneurinibacillus danicus NBRC 102444.</title>
        <authorList>
            <person name="Hosoyama A."/>
            <person name="Uohara A."/>
            <person name="Ohji S."/>
            <person name="Ichikawa N."/>
        </authorList>
    </citation>
    <scope>NUCLEOTIDE SEQUENCE [LARGE SCALE GENOMIC DNA]</scope>
    <source>
        <strain evidence="7 8">NBRC 102444</strain>
    </source>
</reference>
<dbReference type="InterPro" id="IPR025943">
    <property type="entry name" value="Sigma_54_int_dom_ATP-bd_2"/>
</dbReference>
<keyword evidence="5" id="KW-0804">Transcription</keyword>
<dbReference type="InterPro" id="IPR003018">
    <property type="entry name" value="GAF"/>
</dbReference>
<dbReference type="InterPro" id="IPR009057">
    <property type="entry name" value="Homeodomain-like_sf"/>
</dbReference>
<dbReference type="EMBL" id="BJXX01000058">
    <property type="protein sequence ID" value="GEN33980.1"/>
    <property type="molecule type" value="Genomic_DNA"/>
</dbReference>
<dbReference type="InterPro" id="IPR025944">
    <property type="entry name" value="Sigma_54_int_dom_CS"/>
</dbReference>
<keyword evidence="3" id="KW-0805">Transcription regulation</keyword>
<dbReference type="PROSITE" id="PS50045">
    <property type="entry name" value="SIGMA54_INTERACT_4"/>
    <property type="match status" value="1"/>
</dbReference>
<dbReference type="Gene3D" id="3.30.450.40">
    <property type="match status" value="1"/>
</dbReference>
<dbReference type="InterPro" id="IPR029016">
    <property type="entry name" value="GAF-like_dom_sf"/>
</dbReference>
<comment type="caution">
    <text evidence="7">The sequence shown here is derived from an EMBL/GenBank/DDBJ whole genome shotgun (WGS) entry which is preliminary data.</text>
</comment>
<dbReference type="InterPro" id="IPR058031">
    <property type="entry name" value="AAA_lid_NorR"/>
</dbReference>
<dbReference type="SMART" id="SM00382">
    <property type="entry name" value="AAA"/>
    <property type="match status" value="1"/>
</dbReference>
<dbReference type="PANTHER" id="PTHR32071">
    <property type="entry name" value="TRANSCRIPTIONAL REGULATORY PROTEIN"/>
    <property type="match status" value="1"/>
</dbReference>
<name>A0A511V4Y1_9BACL</name>
<evidence type="ECO:0000256" key="1">
    <source>
        <dbReference type="ARBA" id="ARBA00022741"/>
    </source>
</evidence>
<dbReference type="CDD" id="cd00009">
    <property type="entry name" value="AAA"/>
    <property type="match status" value="1"/>
</dbReference>
<evidence type="ECO:0000313" key="7">
    <source>
        <dbReference type="EMBL" id="GEN33980.1"/>
    </source>
</evidence>
<dbReference type="Gene3D" id="1.10.8.60">
    <property type="match status" value="1"/>
</dbReference>
<dbReference type="SUPFAM" id="SSF55781">
    <property type="entry name" value="GAF domain-like"/>
    <property type="match status" value="1"/>
</dbReference>
<proteinExistence type="predicted"/>
<keyword evidence="8" id="KW-1185">Reference proteome</keyword>
<keyword evidence="4" id="KW-0238">DNA-binding</keyword>
<dbReference type="SUPFAM" id="SSF46689">
    <property type="entry name" value="Homeodomain-like"/>
    <property type="match status" value="1"/>
</dbReference>
<accession>A0A511V4Y1</accession>
<dbReference type="Pfam" id="PF25601">
    <property type="entry name" value="AAA_lid_14"/>
    <property type="match status" value="1"/>
</dbReference>
<evidence type="ECO:0000256" key="3">
    <source>
        <dbReference type="ARBA" id="ARBA00023015"/>
    </source>
</evidence>
<dbReference type="Pfam" id="PF00158">
    <property type="entry name" value="Sigma54_activat"/>
    <property type="match status" value="1"/>
</dbReference>
<dbReference type="Gene3D" id="1.10.10.60">
    <property type="entry name" value="Homeodomain-like"/>
    <property type="match status" value="1"/>
</dbReference>
<dbReference type="OrthoDB" id="9771372at2"/>
<feature type="domain" description="Sigma-54 factor interaction" evidence="6">
    <location>
        <begin position="310"/>
        <end position="535"/>
    </location>
</feature>
<dbReference type="FunFam" id="3.40.50.300:FF:000006">
    <property type="entry name" value="DNA-binding transcriptional regulator NtrC"/>
    <property type="match status" value="1"/>
</dbReference>
<dbReference type="PROSITE" id="PS00676">
    <property type="entry name" value="SIGMA54_INTERACT_2"/>
    <property type="match status" value="1"/>
</dbReference>
<dbReference type="Gene3D" id="3.40.50.300">
    <property type="entry name" value="P-loop containing nucleotide triphosphate hydrolases"/>
    <property type="match status" value="1"/>
</dbReference>
<dbReference type="GO" id="GO:0005524">
    <property type="term" value="F:ATP binding"/>
    <property type="evidence" value="ECO:0007669"/>
    <property type="project" value="UniProtKB-KW"/>
</dbReference>
<dbReference type="PANTHER" id="PTHR32071:SF101">
    <property type="entry name" value="ACETOIN DEHYDROGENASE OPERON TRANSCRIPTIONAL ACTIVATOR ACOR"/>
    <property type="match status" value="1"/>
</dbReference>
<dbReference type="Pfam" id="PF01590">
    <property type="entry name" value="GAF"/>
    <property type="match status" value="1"/>
</dbReference>
<keyword evidence="1" id="KW-0547">Nucleotide-binding</keyword>
<organism evidence="7 8">
    <name type="scientific">Aneurinibacillus danicus</name>
    <dbReference type="NCBI Taxonomy" id="267746"/>
    <lineage>
        <taxon>Bacteria</taxon>
        <taxon>Bacillati</taxon>
        <taxon>Bacillota</taxon>
        <taxon>Bacilli</taxon>
        <taxon>Bacillales</taxon>
        <taxon>Paenibacillaceae</taxon>
        <taxon>Aneurinibacillus group</taxon>
        <taxon>Aneurinibacillus</taxon>
    </lineage>
</organism>
<dbReference type="Pfam" id="PF02954">
    <property type="entry name" value="HTH_8"/>
    <property type="match status" value="1"/>
</dbReference>
<dbReference type="AlphaFoldDB" id="A0A511V4Y1"/>
<dbReference type="Proteomes" id="UP000321157">
    <property type="component" value="Unassembled WGS sequence"/>
</dbReference>
<dbReference type="InterPro" id="IPR003593">
    <property type="entry name" value="AAA+_ATPase"/>
</dbReference>
<evidence type="ECO:0000313" key="8">
    <source>
        <dbReference type="Proteomes" id="UP000321157"/>
    </source>
</evidence>
<evidence type="ECO:0000256" key="4">
    <source>
        <dbReference type="ARBA" id="ARBA00023125"/>
    </source>
</evidence>
<protein>
    <submittedName>
        <fullName evidence="7">Sigma-54-dependent Fis family transcriptional regulator</fullName>
    </submittedName>
</protein>